<dbReference type="RefSeq" id="WP_115361896.1">
    <property type="nucleotide sequence ID" value="NZ_QDKL01000002.1"/>
</dbReference>
<feature type="domain" description="Gfo/Idh/MocA-like oxidoreductase N-terminal" evidence="1">
    <location>
        <begin position="5"/>
        <end position="121"/>
    </location>
</feature>
<dbReference type="SUPFAM" id="SSF51735">
    <property type="entry name" value="NAD(P)-binding Rossmann-fold domains"/>
    <property type="match status" value="1"/>
</dbReference>
<dbReference type="InterPro" id="IPR051450">
    <property type="entry name" value="Gfo/Idh/MocA_Oxidoreductases"/>
</dbReference>
<dbReference type="InterPro" id="IPR000683">
    <property type="entry name" value="Gfo/Idh/MocA-like_OxRdtase_N"/>
</dbReference>
<evidence type="ECO:0000313" key="3">
    <source>
        <dbReference type="EMBL" id="RZF21969.1"/>
    </source>
</evidence>
<keyword evidence="4" id="KW-1185">Reference proteome</keyword>
<comment type="caution">
    <text evidence="3">The sequence shown here is derived from an EMBL/GenBank/DDBJ whole genome shotgun (WGS) entry which is preliminary data.</text>
</comment>
<dbReference type="PANTHER" id="PTHR43377:SF1">
    <property type="entry name" value="BILIVERDIN REDUCTASE A"/>
    <property type="match status" value="1"/>
</dbReference>
<dbReference type="Gene3D" id="3.40.50.720">
    <property type="entry name" value="NAD(P)-binding Rossmann-like Domain"/>
    <property type="match status" value="1"/>
</dbReference>
<feature type="domain" description="Gfo/Idh/MocA-like oxidoreductase C-terminal" evidence="2">
    <location>
        <begin position="155"/>
        <end position="314"/>
    </location>
</feature>
<evidence type="ECO:0000313" key="4">
    <source>
        <dbReference type="Proteomes" id="UP000443582"/>
    </source>
</evidence>
<accession>A0ABY0IK83</accession>
<dbReference type="Gene3D" id="3.30.360.10">
    <property type="entry name" value="Dihydrodipicolinate Reductase, domain 2"/>
    <property type="match status" value="1"/>
</dbReference>
<protein>
    <submittedName>
        <fullName evidence="3">Gfo/Idh/MocA family oxidoreductase</fullName>
    </submittedName>
</protein>
<dbReference type="Pfam" id="PF02894">
    <property type="entry name" value="GFO_IDH_MocA_C"/>
    <property type="match status" value="1"/>
</dbReference>
<reference evidence="4" key="1">
    <citation type="journal article" date="2019" name="Int. J. Syst. Evol. Microbiol.">
        <title>Halobacteriovorax valvorus sp. nov., a novel prokaryotic predator isolated from coastal seawater of China.</title>
        <authorList>
            <person name="Chen M.-X."/>
        </authorList>
    </citation>
    <scope>NUCLEOTIDE SEQUENCE [LARGE SCALE GENOMIC DNA]</scope>
    <source>
        <strain evidence="4">BL9</strain>
    </source>
</reference>
<dbReference type="InterPro" id="IPR004104">
    <property type="entry name" value="Gfo/Idh/MocA-like_OxRdtase_C"/>
</dbReference>
<dbReference type="EMBL" id="QDKL01000002">
    <property type="protein sequence ID" value="RZF21969.1"/>
    <property type="molecule type" value="Genomic_DNA"/>
</dbReference>
<name>A0ABY0IK83_9BACT</name>
<sequence>MTKVKVASIGFGHLGQWHAQKAHQLDGCELIAIVEPYEPNQKKAQEKYPETKIVSDIKEVMNEIDAAVIATPTSYHYEIAKGLLENGKHVFCEKPVTVTVEEAKELKELASKAGVKLQVGHSERCHQVWERLEEFSEIVKNNSVATIVRNSPFKGRAADVGVVEDLMIHDLDLALMLFGKPKSIRAYGMKVLTDKFDHVKALLNYGHSVVTIENSRNDVKTERSVQLNSANGILRVDLLNNKVSYSKDIKSDSEQEIHEFDYEKRDHLYIEQEKFYNSITNNIEEFVTIDDGIAAMELIAAVNTSLNENKEVNLV</sequence>
<dbReference type="Proteomes" id="UP000443582">
    <property type="component" value="Unassembled WGS sequence"/>
</dbReference>
<proteinExistence type="predicted"/>
<gene>
    <name evidence="3" type="ORF">DAY19_09790</name>
</gene>
<evidence type="ECO:0000259" key="1">
    <source>
        <dbReference type="Pfam" id="PF01408"/>
    </source>
</evidence>
<evidence type="ECO:0000259" key="2">
    <source>
        <dbReference type="Pfam" id="PF02894"/>
    </source>
</evidence>
<dbReference type="SUPFAM" id="SSF55347">
    <property type="entry name" value="Glyceraldehyde-3-phosphate dehydrogenase-like, C-terminal domain"/>
    <property type="match status" value="1"/>
</dbReference>
<dbReference type="Pfam" id="PF01408">
    <property type="entry name" value="GFO_IDH_MocA"/>
    <property type="match status" value="1"/>
</dbReference>
<dbReference type="InterPro" id="IPR036291">
    <property type="entry name" value="NAD(P)-bd_dom_sf"/>
</dbReference>
<organism evidence="3 4">
    <name type="scientific">Halobacteriovorax vibrionivorans</name>
    <dbReference type="NCBI Taxonomy" id="2152716"/>
    <lineage>
        <taxon>Bacteria</taxon>
        <taxon>Pseudomonadati</taxon>
        <taxon>Bdellovibrionota</taxon>
        <taxon>Bacteriovoracia</taxon>
        <taxon>Bacteriovoracales</taxon>
        <taxon>Halobacteriovoraceae</taxon>
        <taxon>Halobacteriovorax</taxon>
    </lineage>
</organism>
<dbReference type="PANTHER" id="PTHR43377">
    <property type="entry name" value="BILIVERDIN REDUCTASE A"/>
    <property type="match status" value="1"/>
</dbReference>